<evidence type="ECO:0000313" key="5">
    <source>
        <dbReference type="Proteomes" id="UP000225277"/>
    </source>
</evidence>
<dbReference type="GeneID" id="35597174"/>
<reference evidence="4 5" key="1">
    <citation type="submission" date="2016-03" db="EMBL/GenBank/DDBJ databases">
        <authorList>
            <person name="Ploux O."/>
        </authorList>
    </citation>
    <scope>NUCLEOTIDE SEQUENCE [LARGE SCALE GENOMIC DNA]</scope>
    <source>
        <strain evidence="4 5">URUG2</strain>
    </source>
</reference>
<keyword evidence="2" id="KW-0472">Membrane</keyword>
<evidence type="ECO:0000256" key="1">
    <source>
        <dbReference type="SAM" id="MobiDB-lite"/>
    </source>
</evidence>
<evidence type="ECO:0008006" key="6">
    <source>
        <dbReference type="Google" id="ProtNLM"/>
    </source>
</evidence>
<keyword evidence="3" id="KW-0732">Signal</keyword>
<keyword evidence="5" id="KW-1185">Reference proteome</keyword>
<dbReference type="Proteomes" id="UP000225277">
    <property type="component" value="Unassembled WGS sequence"/>
</dbReference>
<accession>A0A2D3UPX1</accession>
<organism evidence="4 5">
    <name type="scientific">Ramularia collo-cygni</name>
    <dbReference type="NCBI Taxonomy" id="112498"/>
    <lineage>
        <taxon>Eukaryota</taxon>
        <taxon>Fungi</taxon>
        <taxon>Dikarya</taxon>
        <taxon>Ascomycota</taxon>
        <taxon>Pezizomycotina</taxon>
        <taxon>Dothideomycetes</taxon>
        <taxon>Dothideomycetidae</taxon>
        <taxon>Mycosphaerellales</taxon>
        <taxon>Mycosphaerellaceae</taxon>
        <taxon>Ramularia</taxon>
    </lineage>
</organism>
<dbReference type="AlphaFoldDB" id="A0A2D3UPX1"/>
<evidence type="ECO:0000313" key="4">
    <source>
        <dbReference type="EMBL" id="CZT16108.1"/>
    </source>
</evidence>
<keyword evidence="2" id="KW-0812">Transmembrane</keyword>
<gene>
    <name evidence="4" type="ORF">RCC_01949</name>
</gene>
<feature type="compositionally biased region" description="Polar residues" evidence="1">
    <location>
        <begin position="166"/>
        <end position="220"/>
    </location>
</feature>
<protein>
    <recommendedName>
        <fullName evidence="6">Mid2 domain-containing protein</fullName>
    </recommendedName>
</protein>
<keyword evidence="2" id="KW-1133">Transmembrane helix</keyword>
<dbReference type="RefSeq" id="XP_023623001.1">
    <property type="nucleotide sequence ID" value="XM_023767233.1"/>
</dbReference>
<evidence type="ECO:0000256" key="3">
    <source>
        <dbReference type="SAM" id="SignalP"/>
    </source>
</evidence>
<dbReference type="OrthoDB" id="3644751at2759"/>
<evidence type="ECO:0000256" key="2">
    <source>
        <dbReference type="SAM" id="Phobius"/>
    </source>
</evidence>
<dbReference type="STRING" id="112498.A0A2D3UPX1"/>
<feature type="signal peptide" evidence="3">
    <location>
        <begin position="1"/>
        <end position="17"/>
    </location>
</feature>
<sequence>MLPELQVLLSLVTIAYCHPDARPLMTPAPALPDPFLHPRQFDSSYLAQTCGYIDAYILSPLGCYQGSVCVEERTLGLAGGCCRLADVSSNCFLPTSCVPQASLSASCDSACSEDIRVTKCDDAQPYCYTNYWVADGSTPTEVGCTSTQGFFAYVYSSYTKAGSNFSPTTRVSPVPQTATSSSVASNTGTLDSSQQISGNGENDQTSNPGSETTTNNSNGGESVPVGAIAGGVVGGVAVLAIAAGLITWLCLRHRREQRRSAGLKAGDPTPGAIVRKPVPEQHMISPVGSAELAHDQNYRPSEVDSNAKTHAHELLGRRAVPELP</sequence>
<name>A0A2D3UPX1_9PEZI</name>
<feature type="chain" id="PRO_5013958267" description="Mid2 domain-containing protein" evidence="3">
    <location>
        <begin position="18"/>
        <end position="324"/>
    </location>
</feature>
<proteinExistence type="predicted"/>
<dbReference type="EMBL" id="FJUY01000002">
    <property type="protein sequence ID" value="CZT16108.1"/>
    <property type="molecule type" value="Genomic_DNA"/>
</dbReference>
<feature type="region of interest" description="Disordered" evidence="1">
    <location>
        <begin position="166"/>
        <end position="221"/>
    </location>
</feature>
<feature type="transmembrane region" description="Helical" evidence="2">
    <location>
        <begin position="225"/>
        <end position="251"/>
    </location>
</feature>
<feature type="region of interest" description="Disordered" evidence="1">
    <location>
        <begin position="297"/>
        <end position="324"/>
    </location>
</feature>